<dbReference type="AlphaFoldDB" id="A0A8J5RH86"/>
<name>A0A8J5RH86_ZIZPA</name>
<protein>
    <recommendedName>
        <fullName evidence="3">Pectinesterase</fullName>
    </recommendedName>
</protein>
<dbReference type="Proteomes" id="UP000729402">
    <property type="component" value="Unassembled WGS sequence"/>
</dbReference>
<dbReference type="OrthoDB" id="1373757at2759"/>
<reference evidence="1" key="2">
    <citation type="submission" date="2021-02" db="EMBL/GenBank/DDBJ databases">
        <authorList>
            <person name="Kimball J.A."/>
            <person name="Haas M.W."/>
            <person name="Macchietto M."/>
            <person name="Kono T."/>
            <person name="Duquette J."/>
            <person name="Shao M."/>
        </authorList>
    </citation>
    <scope>NUCLEOTIDE SEQUENCE</scope>
    <source>
        <tissue evidence="1">Fresh leaf tissue</tissue>
    </source>
</reference>
<evidence type="ECO:0008006" key="3">
    <source>
        <dbReference type="Google" id="ProtNLM"/>
    </source>
</evidence>
<evidence type="ECO:0000313" key="1">
    <source>
        <dbReference type="EMBL" id="KAG8046777.1"/>
    </source>
</evidence>
<proteinExistence type="predicted"/>
<dbReference type="EMBL" id="JAAALK010000290">
    <property type="protein sequence ID" value="KAG8046777.1"/>
    <property type="molecule type" value="Genomic_DNA"/>
</dbReference>
<comment type="caution">
    <text evidence="1">The sequence shown here is derived from an EMBL/GenBank/DDBJ whole genome shotgun (WGS) entry which is preliminary data.</text>
</comment>
<organism evidence="1 2">
    <name type="scientific">Zizania palustris</name>
    <name type="common">Northern wild rice</name>
    <dbReference type="NCBI Taxonomy" id="103762"/>
    <lineage>
        <taxon>Eukaryota</taxon>
        <taxon>Viridiplantae</taxon>
        <taxon>Streptophyta</taxon>
        <taxon>Embryophyta</taxon>
        <taxon>Tracheophyta</taxon>
        <taxon>Spermatophyta</taxon>
        <taxon>Magnoliopsida</taxon>
        <taxon>Liliopsida</taxon>
        <taxon>Poales</taxon>
        <taxon>Poaceae</taxon>
        <taxon>BOP clade</taxon>
        <taxon>Oryzoideae</taxon>
        <taxon>Oryzeae</taxon>
        <taxon>Zizaniinae</taxon>
        <taxon>Zizania</taxon>
    </lineage>
</organism>
<accession>A0A8J5RH86</accession>
<reference evidence="1" key="1">
    <citation type="journal article" date="2021" name="bioRxiv">
        <title>Whole Genome Assembly and Annotation of Northern Wild Rice, Zizania palustris L., Supports a Whole Genome Duplication in the Zizania Genus.</title>
        <authorList>
            <person name="Haas M."/>
            <person name="Kono T."/>
            <person name="Macchietto M."/>
            <person name="Millas R."/>
            <person name="McGilp L."/>
            <person name="Shao M."/>
            <person name="Duquette J."/>
            <person name="Hirsch C.N."/>
            <person name="Kimball J."/>
        </authorList>
    </citation>
    <scope>NUCLEOTIDE SEQUENCE</scope>
    <source>
        <tissue evidence="1">Fresh leaf tissue</tissue>
    </source>
</reference>
<evidence type="ECO:0000313" key="2">
    <source>
        <dbReference type="Proteomes" id="UP000729402"/>
    </source>
</evidence>
<sequence>MTGAGITSRNVSSRVPLASSLEMAGAASVAPVGRAWRPYCRVVFSYNFMSGIIASEGWNDPSRDQYICTLQCSESIAR</sequence>
<gene>
    <name evidence="1" type="ORF">GUJ93_ZPchr0008g12734</name>
</gene>
<keyword evidence="2" id="KW-1185">Reference proteome</keyword>